<evidence type="ECO:0000259" key="1">
    <source>
        <dbReference type="Pfam" id="PF13086"/>
    </source>
</evidence>
<evidence type="ECO:0000313" key="5">
    <source>
        <dbReference type="Proteomes" id="UP000623250"/>
    </source>
</evidence>
<dbReference type="GO" id="GO:0004672">
    <property type="term" value="F:protein kinase activity"/>
    <property type="evidence" value="ECO:0007669"/>
    <property type="project" value="InterPro"/>
</dbReference>
<evidence type="ECO:0000313" key="4">
    <source>
        <dbReference type="EMBL" id="MBJ7542577.1"/>
    </source>
</evidence>
<dbReference type="GO" id="GO:0005524">
    <property type="term" value="F:ATP binding"/>
    <property type="evidence" value="ECO:0007669"/>
    <property type="project" value="InterPro"/>
</dbReference>
<gene>
    <name evidence="4" type="ORF">JDN41_03295</name>
</gene>
<dbReference type="RefSeq" id="WP_052037307.1">
    <property type="nucleotide sequence ID" value="NZ_JAEMUK010000007.1"/>
</dbReference>
<evidence type="ECO:0000259" key="2">
    <source>
        <dbReference type="Pfam" id="PF13087"/>
    </source>
</evidence>
<dbReference type="PANTHER" id="PTHR10887">
    <property type="entry name" value="DNA2/NAM7 HELICASE FAMILY"/>
    <property type="match status" value="1"/>
</dbReference>
<name>A0A8I1KIF4_9HYPH</name>
<dbReference type="InterPro" id="IPR049468">
    <property type="entry name" value="Restrct_endonuc-II-like_dom"/>
</dbReference>
<accession>A0A8I1KIF4</accession>
<organism evidence="4 5">
    <name type="scientific">Rhodomicrobium udaipurense</name>
    <dbReference type="NCBI Taxonomy" id="1202716"/>
    <lineage>
        <taxon>Bacteria</taxon>
        <taxon>Pseudomonadati</taxon>
        <taxon>Pseudomonadota</taxon>
        <taxon>Alphaproteobacteria</taxon>
        <taxon>Hyphomicrobiales</taxon>
        <taxon>Hyphomicrobiaceae</taxon>
        <taxon>Rhodomicrobium</taxon>
    </lineage>
</organism>
<comment type="caution">
    <text evidence="4">The sequence shown here is derived from an EMBL/GenBank/DDBJ whole genome shotgun (WGS) entry which is preliminary data.</text>
</comment>
<feature type="domain" description="Restriction endonuclease type II-like" evidence="3">
    <location>
        <begin position="1956"/>
        <end position="2052"/>
    </location>
</feature>
<protein>
    <submittedName>
        <fullName evidence="4">DUF4011 domain-containing protein</fullName>
    </submittedName>
</protein>
<evidence type="ECO:0000259" key="3">
    <source>
        <dbReference type="Pfam" id="PF18741"/>
    </source>
</evidence>
<dbReference type="EMBL" id="JAEMUK010000007">
    <property type="protein sequence ID" value="MBJ7542577.1"/>
    <property type="molecule type" value="Genomic_DNA"/>
</dbReference>
<dbReference type="Pfam" id="PF13087">
    <property type="entry name" value="AAA_12"/>
    <property type="match status" value="1"/>
</dbReference>
<sequence>MLVRICPVCGSARPQSEIFCQWRDADDVPCATDIAREPLVPQGGAPVSVAPAEGRWQCASGHESPPGETLCWCGELIERVPVEQTFDIPAESSATGVAEAEQLPLAPLDAPVTHIGAWTIDGVDLDISFSEGPHDGRHDDGRAGLLTFSPDWKLIEDAFAACPDRIRPVLDRGEWHGRHYVVLASLSVSPREGFLDQDGVRSLVEEVGAALDRLHKAGICLRTLTPKNLAPRPLVIDIPRGAVKIDEVGDLVPAADLDPFYAAPEILAGSAALQSDWWSLGAISLFHLTRGTCFDGIHPAVWRMHVVTSGVSLPDDMTPEMITLLRGLLARDLARRWQWNEVRAWLAGEPVDAPETVRASEDRGSAITLGGAAYRNPMRYAIAAATEDYWDEACEQFERGELLAWCHDNGLAETRISALRRVAAAPLDRDSKLGIALKCVFSDLPLVKRGEIINANWLIRTPEEGYALITGPIADTLDNLGFEHEIVRLRDRAVSVRRRAEANQIELDEASVCAALLVTNTEKLAAQWRARRLSFPESEHRGLARIMRRPALSEEDLILLVGAHVTQFKTADEILNEAQAASRGLPFRFDPVAAAEALRARTAHELFKGVAERTADFARCGIDPLDAWADDFRANGHLPLSRALVLIACPTDRWKKPEGLEYSARILNHFENKIALSIKRGPLTRMSRSSERIDVTEFGTPLVQADRLAEAVLERGVAPRIDTAAFTNAPNLQSRLTQLTRRAGNYKRDTGIDCLVMGFPFVLHKMPSEDRKPRIAPLFLWPIKAINTAAFAFDTDRGVILNPALESFLAPRELQQAKAVLEDVKDAGAMIAVLDECERILPVPSKTLAALPPLDVKVETNRIVSAAVIFPAVFPGQALVNDLRLLQNRPVTGTALSTLLRLEIPASSSDSTPVSEADKYFVASIDPSQEEAILRAREGLGLLIEGPPGTGKSQTIVNLIADAIGRGKTLLFVCQKQAALDVVFNRLKAAQLQDRVVLVKDESRDRRTTVQALRSQAQHLKNSKAPSRLERTRADLAASIDRLERDLDAGYEAFFKVHDDLNLAYGDLLVDLVKLETGPMPRVRGLRDFLKRFPPQKTAALADECASLAAVWLPSKYEGSPLAVLKVFTPSESAMEDFRADFDAFRKVEAERHESERAQTFAFDIDDPAAARSWLGANRSILDTITEETRGDLARWLPLCPPSAERSQPLRKLITKLEAIASESAALEAEVRSLPSALWARLAVEALPTLEALHARAKYLAEPAGFFGWLSIRRYQARGKMRQFLSSVGGDEAKIDVTTLAEGCALALRFVQLRMRATKLCGQLVAAEYTGNAPCELQSHANGLKKRLEAACEVMARMAVCPTKADEAFAALASGSRDTAGRFMTDLERSASRAEMRERSLGELSALEPWFEPDWLEMMREKVRGNHPTREQLRAVERVLPTLGSYQDFRIRSVRASSEVLAVFGKLRASDNDLNNLPEGELGTTVRRLIHREARLGWKEALEAEQPDLRRDRRVDDEKIVQLEHELAKIRDMNGNYLREGVDRKRTIFGQNWDRLVLLQGPNALGIRDIINKGMDLGLMAMRPVWLMNPDVVSRALPLREGLFDVVVFDEASQIPVENALPALFRAKQVIVSGDEKQLPPTSFFASSMENASEEESVLDEDATEEERVAAEQAWTSNEIKDAPDLLHLARSSLATDACVMLKVHYRSEWRELVAFSNSAFYDGELSIPVLYPDAIVSREQPVRVLRVDGTYSNQTNRQEAEAVIDELANVWLGARSKREKAPTTGVVTFNLKQADLIADLIAERQRSDEGFAAAYGLETSRIEDGADHSFFVKNLENVQGDERDIILFSTTFGHNESGQFRRNFGILGQRGGERRLNVATTRAKQKMIIATSMPVEKISDCLVRRRRPETPRDFLQLYLNYAELVSSGQLSAARGVLASMPQGRTASASMDRSAFADVVEAFLDERNIPNVPMHDKGAFALDFAIEDMGGGHFCLGIECEAPRHPLLARARGRELWRPRTLRRVIPKIHRVSLQGWFANRQGEQALLLRAIDDALEANVSTERLAS</sequence>
<proteinExistence type="predicted"/>
<dbReference type="InterPro" id="IPR027417">
    <property type="entry name" value="P-loop_NTPase"/>
</dbReference>
<dbReference type="GO" id="GO:0004386">
    <property type="term" value="F:helicase activity"/>
    <property type="evidence" value="ECO:0007669"/>
    <property type="project" value="InterPro"/>
</dbReference>
<dbReference type="PANTHER" id="PTHR10887:SF495">
    <property type="entry name" value="HELICASE SENATAXIN ISOFORM X1-RELATED"/>
    <property type="match status" value="1"/>
</dbReference>
<keyword evidence="5" id="KW-1185">Reference proteome</keyword>
<dbReference type="Gene3D" id="3.40.50.300">
    <property type="entry name" value="P-loop containing nucleotide triphosphate hydrolases"/>
    <property type="match status" value="3"/>
</dbReference>
<dbReference type="SUPFAM" id="SSF52540">
    <property type="entry name" value="P-loop containing nucleoside triphosphate hydrolases"/>
    <property type="match status" value="1"/>
</dbReference>
<dbReference type="InterPro" id="IPR045055">
    <property type="entry name" value="DNA2/NAM7-like"/>
</dbReference>
<dbReference type="Pfam" id="PF13195">
    <property type="entry name" value="DUF4011"/>
    <property type="match status" value="1"/>
</dbReference>
<feature type="domain" description="DNA2/NAM7 helicase-like C-terminal" evidence="2">
    <location>
        <begin position="1696"/>
        <end position="1891"/>
    </location>
</feature>
<dbReference type="InterPro" id="IPR041679">
    <property type="entry name" value="DNA2/NAM7-like_C"/>
</dbReference>
<dbReference type="Gene3D" id="1.10.510.10">
    <property type="entry name" value="Transferase(Phosphotransferase) domain 1"/>
    <property type="match status" value="1"/>
</dbReference>
<dbReference type="InterPro" id="IPR025103">
    <property type="entry name" value="DUF4011"/>
</dbReference>
<dbReference type="SUPFAM" id="SSF56112">
    <property type="entry name" value="Protein kinase-like (PK-like)"/>
    <property type="match status" value="1"/>
</dbReference>
<dbReference type="CDD" id="cd18808">
    <property type="entry name" value="SF1_C_Upf1"/>
    <property type="match status" value="1"/>
</dbReference>
<dbReference type="InterPro" id="IPR041677">
    <property type="entry name" value="DNA2/NAM7_AAA_11"/>
</dbReference>
<dbReference type="Pfam" id="PF18741">
    <property type="entry name" value="MTES_1575"/>
    <property type="match status" value="1"/>
</dbReference>
<dbReference type="InterPro" id="IPR047187">
    <property type="entry name" value="SF1_C_Upf1"/>
</dbReference>
<dbReference type="Pfam" id="PF13086">
    <property type="entry name" value="AAA_11"/>
    <property type="match status" value="1"/>
</dbReference>
<reference evidence="4 5" key="1">
    <citation type="submission" date="2020-12" db="EMBL/GenBank/DDBJ databases">
        <title>Revised draft genomes of Rhodomicrobium vannielii ATCC 17100 and Rhodomicrobium udaipurense JA643.</title>
        <authorList>
            <person name="Conners E.M."/>
            <person name="Davenport E.J."/>
            <person name="Bose A."/>
        </authorList>
    </citation>
    <scope>NUCLEOTIDE SEQUENCE [LARGE SCALE GENOMIC DNA]</scope>
    <source>
        <strain evidence="4 5">JA643</strain>
    </source>
</reference>
<feature type="domain" description="DNA2/NAM7 helicase helicase" evidence="1">
    <location>
        <begin position="925"/>
        <end position="1049"/>
    </location>
</feature>
<dbReference type="Proteomes" id="UP000623250">
    <property type="component" value="Unassembled WGS sequence"/>
</dbReference>
<dbReference type="InterPro" id="IPR011009">
    <property type="entry name" value="Kinase-like_dom_sf"/>
</dbReference>